<keyword evidence="8" id="KW-0804">Transcription</keyword>
<dbReference type="GO" id="GO:0008270">
    <property type="term" value="F:zinc ion binding"/>
    <property type="evidence" value="ECO:0007669"/>
    <property type="project" value="UniProtKB-KW"/>
</dbReference>
<sequence length="252" mass="27819">MRPAVGPGLSHGDTLFPTGAWSGSDSKDDAGGHWELGSDVSRSGWRDSEPGGCARALSREVPAASGPLIAGTRGPRSGPEAALRAHPGRPYLCVTCGKSFRHRRSLLAHKKLRGGNRARHGCADCSRTFCLRGDLLRHRDTHRRPFVCGRCGRSFSWRESLEVHLREHRGPERAHPCPECGRVFSRREYLRLHRRAHSGQRPFPCARCGRAFASRANLSTHRRTAGREEEEEGREGGRKEGDSSGVFVMVEA</sequence>
<evidence type="ECO:0000313" key="12">
    <source>
        <dbReference type="Proteomes" id="UP000694553"/>
    </source>
</evidence>
<evidence type="ECO:0000256" key="1">
    <source>
        <dbReference type="ARBA" id="ARBA00004123"/>
    </source>
</evidence>
<dbReference type="Pfam" id="PF00096">
    <property type="entry name" value="zf-C2H2"/>
    <property type="match status" value="4"/>
</dbReference>
<reference evidence="12" key="1">
    <citation type="submission" date="2019-10" db="EMBL/GenBank/DDBJ databases">
        <title>Corvus moneduloides (New Caledonian crow) genome, bCorMon1, primary haplotype.</title>
        <authorList>
            <person name="Rutz C."/>
            <person name="Fungtammasan C."/>
            <person name="Mountcastle J."/>
            <person name="Formenti G."/>
            <person name="Chow W."/>
            <person name="Howe K."/>
            <person name="Steele M.P."/>
            <person name="Fernandes J."/>
            <person name="Gilbert M.T.P."/>
            <person name="Fedrigo O."/>
            <person name="Jarvis E.D."/>
            <person name="Gemmell N."/>
        </authorList>
    </citation>
    <scope>NUCLEOTIDE SEQUENCE [LARGE SCALE GENOMIC DNA]</scope>
</reference>
<evidence type="ECO:0000256" key="10">
    <source>
        <dbReference type="SAM" id="MobiDB-lite"/>
    </source>
</evidence>
<keyword evidence="6" id="KW-0805">Transcription regulation</keyword>
<dbReference type="InterPro" id="IPR013087">
    <property type="entry name" value="Znf_C2H2_type"/>
</dbReference>
<dbReference type="GO" id="GO:0005634">
    <property type="term" value="C:nucleus"/>
    <property type="evidence" value="ECO:0007669"/>
    <property type="project" value="UniProtKB-SubCell"/>
</dbReference>
<feature type="region of interest" description="Disordered" evidence="10">
    <location>
        <begin position="64"/>
        <end position="83"/>
    </location>
</feature>
<evidence type="ECO:0000313" key="11">
    <source>
        <dbReference type="Ensembl" id="ENSCMUP00000031624.1"/>
    </source>
</evidence>
<dbReference type="PANTHER" id="PTHR23226:SF416">
    <property type="entry name" value="FI01424P"/>
    <property type="match status" value="1"/>
</dbReference>
<dbReference type="Ensembl" id="ENSCMUT00000033446.1">
    <property type="protein sequence ID" value="ENSCMUP00000031624.1"/>
    <property type="gene ID" value="ENSCMUG00000019004.1"/>
</dbReference>
<keyword evidence="2" id="KW-0479">Metal-binding</keyword>
<evidence type="ECO:0000256" key="8">
    <source>
        <dbReference type="ARBA" id="ARBA00023163"/>
    </source>
</evidence>
<evidence type="ECO:0000256" key="7">
    <source>
        <dbReference type="ARBA" id="ARBA00023125"/>
    </source>
</evidence>
<dbReference type="SUPFAM" id="SSF57667">
    <property type="entry name" value="beta-beta-alpha zinc fingers"/>
    <property type="match status" value="3"/>
</dbReference>
<accession>A0A8U7M2L6</accession>
<comment type="subcellular location">
    <subcellularLocation>
        <location evidence="1">Nucleus</location>
    </subcellularLocation>
</comment>
<dbReference type="FunFam" id="3.30.160.60:FF:000646">
    <property type="entry name" value="Myeloid zinc finger 1"/>
    <property type="match status" value="1"/>
</dbReference>
<name>A0A8U7M2L6_CORMO</name>
<feature type="region of interest" description="Disordered" evidence="10">
    <location>
        <begin position="1"/>
        <end position="52"/>
    </location>
</feature>
<evidence type="ECO:0000256" key="4">
    <source>
        <dbReference type="ARBA" id="ARBA00022771"/>
    </source>
</evidence>
<dbReference type="AlphaFoldDB" id="A0A8U7M2L6"/>
<reference evidence="11" key="3">
    <citation type="submission" date="2025-09" db="UniProtKB">
        <authorList>
            <consortium name="Ensembl"/>
        </authorList>
    </citation>
    <scope>IDENTIFICATION</scope>
</reference>
<dbReference type="SMART" id="SM00355">
    <property type="entry name" value="ZnF_C2H2"/>
    <property type="match status" value="5"/>
</dbReference>
<dbReference type="Gene3D" id="3.30.160.60">
    <property type="entry name" value="Classic Zinc Finger"/>
    <property type="match status" value="4"/>
</dbReference>
<evidence type="ECO:0000256" key="9">
    <source>
        <dbReference type="ARBA" id="ARBA00023242"/>
    </source>
</evidence>
<evidence type="ECO:0000256" key="3">
    <source>
        <dbReference type="ARBA" id="ARBA00022737"/>
    </source>
</evidence>
<keyword evidence="5" id="KW-0862">Zinc</keyword>
<dbReference type="GO" id="GO:0000978">
    <property type="term" value="F:RNA polymerase II cis-regulatory region sequence-specific DNA binding"/>
    <property type="evidence" value="ECO:0007669"/>
    <property type="project" value="TreeGrafter"/>
</dbReference>
<keyword evidence="12" id="KW-1185">Reference proteome</keyword>
<evidence type="ECO:0000256" key="5">
    <source>
        <dbReference type="ARBA" id="ARBA00022833"/>
    </source>
</evidence>
<keyword evidence="7" id="KW-0238">DNA-binding</keyword>
<feature type="region of interest" description="Disordered" evidence="10">
    <location>
        <begin position="219"/>
        <end position="252"/>
    </location>
</feature>
<dbReference type="PANTHER" id="PTHR23226">
    <property type="entry name" value="ZINC FINGER AND SCAN DOMAIN-CONTAINING"/>
    <property type="match status" value="1"/>
</dbReference>
<keyword evidence="4" id="KW-0863">Zinc-finger</keyword>
<proteinExistence type="predicted"/>
<keyword evidence="9" id="KW-0539">Nucleus</keyword>
<dbReference type="Proteomes" id="UP000694553">
    <property type="component" value="Unassembled WGS sequence"/>
</dbReference>
<reference evidence="11" key="2">
    <citation type="submission" date="2025-08" db="UniProtKB">
        <authorList>
            <consortium name="Ensembl"/>
        </authorList>
    </citation>
    <scope>IDENTIFICATION</scope>
</reference>
<dbReference type="PROSITE" id="PS00028">
    <property type="entry name" value="ZINC_FINGER_C2H2_1"/>
    <property type="match status" value="2"/>
</dbReference>
<keyword evidence="3" id="KW-0677">Repeat</keyword>
<dbReference type="PROSITE" id="PS50157">
    <property type="entry name" value="ZINC_FINGER_C2H2_2"/>
    <property type="match status" value="5"/>
</dbReference>
<dbReference type="InterPro" id="IPR036236">
    <property type="entry name" value="Znf_C2H2_sf"/>
</dbReference>
<protein>
    <submittedName>
        <fullName evidence="11">Uncharacterized protein</fullName>
    </submittedName>
</protein>
<evidence type="ECO:0000256" key="6">
    <source>
        <dbReference type="ARBA" id="ARBA00023015"/>
    </source>
</evidence>
<dbReference type="FunFam" id="3.30.160.60:FF:000710">
    <property type="entry name" value="Zinc finger protein 768"/>
    <property type="match status" value="1"/>
</dbReference>
<dbReference type="FunFam" id="3.30.160.60:FF:000012">
    <property type="entry name" value="RB-associated KRAB zinc finger protein-like"/>
    <property type="match status" value="1"/>
</dbReference>
<dbReference type="OMA" id="ICHTSSV"/>
<dbReference type="GO" id="GO:0000981">
    <property type="term" value="F:DNA-binding transcription factor activity, RNA polymerase II-specific"/>
    <property type="evidence" value="ECO:0007669"/>
    <property type="project" value="TreeGrafter"/>
</dbReference>
<organism evidence="11 12">
    <name type="scientific">Corvus moneduloides</name>
    <name type="common">New Caledonian crow</name>
    <dbReference type="NCBI Taxonomy" id="1196302"/>
    <lineage>
        <taxon>Eukaryota</taxon>
        <taxon>Metazoa</taxon>
        <taxon>Chordata</taxon>
        <taxon>Craniata</taxon>
        <taxon>Vertebrata</taxon>
        <taxon>Euteleostomi</taxon>
        <taxon>Archelosauria</taxon>
        <taxon>Archosauria</taxon>
        <taxon>Dinosauria</taxon>
        <taxon>Saurischia</taxon>
        <taxon>Theropoda</taxon>
        <taxon>Coelurosauria</taxon>
        <taxon>Aves</taxon>
        <taxon>Neognathae</taxon>
        <taxon>Neoaves</taxon>
        <taxon>Telluraves</taxon>
        <taxon>Australaves</taxon>
        <taxon>Passeriformes</taxon>
        <taxon>Corvoidea</taxon>
        <taxon>Corvidae</taxon>
        <taxon>Corvus</taxon>
    </lineage>
</organism>
<evidence type="ECO:0000256" key="2">
    <source>
        <dbReference type="ARBA" id="ARBA00022723"/>
    </source>
</evidence>